<protein>
    <recommendedName>
        <fullName evidence="4 9">Signal recognition particle subunit SRP72</fullName>
    </recommendedName>
</protein>
<name>A0A6P5FHF1_ANACO</name>
<dbReference type="RefSeq" id="XP_020092650.1">
    <property type="nucleotide sequence ID" value="XM_020237061.1"/>
</dbReference>
<evidence type="ECO:0000256" key="6">
    <source>
        <dbReference type="ARBA" id="ARBA00022824"/>
    </source>
</evidence>
<dbReference type="FunFam" id="1.25.40.10:FF:001600">
    <property type="entry name" value="Signal recognition particle subunit SRP72"/>
    <property type="match status" value="1"/>
</dbReference>
<keyword evidence="12" id="KW-1185">Reference proteome</keyword>
<dbReference type="GO" id="GO:0006614">
    <property type="term" value="P:SRP-dependent cotranslational protein targeting to membrane"/>
    <property type="evidence" value="ECO:0007669"/>
    <property type="project" value="UniProtKB-UniRule"/>
</dbReference>
<dbReference type="InterPro" id="IPR013699">
    <property type="entry name" value="Signal_recog_part_SRP72_RNA-bd"/>
</dbReference>
<feature type="compositionally biased region" description="Polar residues" evidence="10">
    <location>
        <begin position="654"/>
        <end position="676"/>
    </location>
</feature>
<dbReference type="AlphaFoldDB" id="A0A6P5FHF1"/>
<dbReference type="InterPro" id="IPR011990">
    <property type="entry name" value="TPR-like_helical_dom_sf"/>
</dbReference>
<feature type="compositionally biased region" description="Pro residues" evidence="10">
    <location>
        <begin position="1"/>
        <end position="17"/>
    </location>
</feature>
<dbReference type="PANTHER" id="PTHR14094:SF9">
    <property type="entry name" value="SIGNAL RECOGNITION PARTICLE SUBUNIT SRP72"/>
    <property type="match status" value="1"/>
</dbReference>
<feature type="compositionally biased region" description="Basic and acidic residues" evidence="10">
    <location>
        <begin position="599"/>
        <end position="611"/>
    </location>
</feature>
<dbReference type="PANTHER" id="PTHR14094">
    <property type="entry name" value="SIGNAL RECOGNITION PARTICLE 72"/>
    <property type="match status" value="1"/>
</dbReference>
<dbReference type="GO" id="GO:0005783">
    <property type="term" value="C:endoplasmic reticulum"/>
    <property type="evidence" value="ECO:0007669"/>
    <property type="project" value="UniProtKB-SubCell"/>
</dbReference>
<accession>A0A6P5FHF1</accession>
<dbReference type="GO" id="GO:0008312">
    <property type="term" value="F:7S RNA binding"/>
    <property type="evidence" value="ECO:0007669"/>
    <property type="project" value="InterPro"/>
</dbReference>
<evidence type="ECO:0000256" key="10">
    <source>
        <dbReference type="SAM" id="MobiDB-lite"/>
    </source>
</evidence>
<dbReference type="Proteomes" id="UP000515123">
    <property type="component" value="Linkage group 1"/>
</dbReference>
<feature type="compositionally biased region" description="Basic residues" evidence="10">
    <location>
        <begin position="678"/>
        <end position="688"/>
    </location>
</feature>
<dbReference type="Pfam" id="PF08492">
    <property type="entry name" value="SRP72"/>
    <property type="match status" value="1"/>
</dbReference>
<keyword evidence="7 9" id="KW-0733">Signal recognition particle</keyword>
<keyword evidence="8 9" id="KW-0687">Ribonucleoprotein</keyword>
<dbReference type="PIRSF" id="PIRSF038922">
    <property type="entry name" value="SRP72"/>
    <property type="match status" value="1"/>
</dbReference>
<keyword evidence="6" id="KW-0256">Endoplasmic reticulum</keyword>
<organism evidence="12 13">
    <name type="scientific">Ananas comosus</name>
    <name type="common">Pineapple</name>
    <name type="synonym">Ananas ananas</name>
    <dbReference type="NCBI Taxonomy" id="4615"/>
    <lineage>
        <taxon>Eukaryota</taxon>
        <taxon>Viridiplantae</taxon>
        <taxon>Streptophyta</taxon>
        <taxon>Embryophyta</taxon>
        <taxon>Tracheophyta</taxon>
        <taxon>Spermatophyta</taxon>
        <taxon>Magnoliopsida</taxon>
        <taxon>Liliopsida</taxon>
        <taxon>Poales</taxon>
        <taxon>Bromeliaceae</taxon>
        <taxon>Bromelioideae</taxon>
        <taxon>Ananas</taxon>
    </lineage>
</organism>
<evidence type="ECO:0000256" key="2">
    <source>
        <dbReference type="ARBA" id="ARBA00004496"/>
    </source>
</evidence>
<dbReference type="SUPFAM" id="SSF48452">
    <property type="entry name" value="TPR-like"/>
    <property type="match status" value="3"/>
</dbReference>
<dbReference type="GeneID" id="109713096"/>
<dbReference type="GO" id="GO:0005786">
    <property type="term" value="C:signal recognition particle, endoplasmic reticulum targeting"/>
    <property type="evidence" value="ECO:0007669"/>
    <property type="project" value="UniProtKB-UniRule"/>
</dbReference>
<evidence type="ECO:0000313" key="12">
    <source>
        <dbReference type="Proteomes" id="UP000515123"/>
    </source>
</evidence>
<evidence type="ECO:0000256" key="5">
    <source>
        <dbReference type="ARBA" id="ARBA00022490"/>
    </source>
</evidence>
<dbReference type="Gene3D" id="1.25.40.10">
    <property type="entry name" value="Tetratricopeptide repeat domain"/>
    <property type="match status" value="2"/>
</dbReference>
<feature type="compositionally biased region" description="Basic and acidic residues" evidence="10">
    <location>
        <begin position="563"/>
        <end position="573"/>
    </location>
</feature>
<evidence type="ECO:0000256" key="3">
    <source>
        <dbReference type="ARBA" id="ARBA00007676"/>
    </source>
</evidence>
<feature type="region of interest" description="Disordered" evidence="10">
    <location>
        <begin position="551"/>
        <end position="688"/>
    </location>
</feature>
<comment type="subcellular location">
    <subcellularLocation>
        <location evidence="2 9">Cytoplasm</location>
    </subcellularLocation>
    <subcellularLocation>
        <location evidence="1">Endoplasmic reticulum</location>
    </subcellularLocation>
</comment>
<feature type="region of interest" description="Disordered" evidence="10">
    <location>
        <begin position="1"/>
        <end position="22"/>
    </location>
</feature>
<feature type="compositionally biased region" description="Basic residues" evidence="10">
    <location>
        <begin position="574"/>
        <end position="585"/>
    </location>
</feature>
<dbReference type="OrthoDB" id="5421607at2759"/>
<reference evidence="13" key="2">
    <citation type="submission" date="2025-08" db="UniProtKB">
        <authorList>
            <consortium name="RefSeq"/>
        </authorList>
    </citation>
    <scope>IDENTIFICATION</scope>
    <source>
        <tissue evidence="13">Leaf</tissue>
    </source>
</reference>
<proteinExistence type="inferred from homology"/>
<reference evidence="12" key="1">
    <citation type="journal article" date="2015" name="Nat. Genet.">
        <title>The pineapple genome and the evolution of CAM photosynthesis.</title>
        <authorList>
            <person name="Ming R."/>
            <person name="VanBuren R."/>
            <person name="Wai C.M."/>
            <person name="Tang H."/>
            <person name="Schatz M.C."/>
            <person name="Bowers J.E."/>
            <person name="Lyons E."/>
            <person name="Wang M.L."/>
            <person name="Chen J."/>
            <person name="Biggers E."/>
            <person name="Zhang J."/>
            <person name="Huang L."/>
            <person name="Zhang L."/>
            <person name="Miao W."/>
            <person name="Zhang J."/>
            <person name="Ye Z."/>
            <person name="Miao C."/>
            <person name="Lin Z."/>
            <person name="Wang H."/>
            <person name="Zhou H."/>
            <person name="Yim W.C."/>
            <person name="Priest H.D."/>
            <person name="Zheng C."/>
            <person name="Woodhouse M."/>
            <person name="Edger P.P."/>
            <person name="Guyot R."/>
            <person name="Guo H.B."/>
            <person name="Guo H."/>
            <person name="Zheng G."/>
            <person name="Singh R."/>
            <person name="Sharma A."/>
            <person name="Min X."/>
            <person name="Zheng Y."/>
            <person name="Lee H."/>
            <person name="Gurtowski J."/>
            <person name="Sedlazeck F.J."/>
            <person name="Harkess A."/>
            <person name="McKain M.R."/>
            <person name="Liao Z."/>
            <person name="Fang J."/>
            <person name="Liu J."/>
            <person name="Zhang X."/>
            <person name="Zhang Q."/>
            <person name="Hu W."/>
            <person name="Qin Y."/>
            <person name="Wang K."/>
            <person name="Chen L.Y."/>
            <person name="Shirley N."/>
            <person name="Lin Y.R."/>
            <person name="Liu L.Y."/>
            <person name="Hernandez A.G."/>
            <person name="Wright C.L."/>
            <person name="Bulone V."/>
            <person name="Tuskan G.A."/>
            <person name="Heath K."/>
            <person name="Zee F."/>
            <person name="Moore P.H."/>
            <person name="Sunkar R."/>
            <person name="Leebens-Mack J.H."/>
            <person name="Mockler T."/>
            <person name="Bennetzen J.L."/>
            <person name="Freeling M."/>
            <person name="Sankoff D."/>
            <person name="Paterson A.H."/>
            <person name="Zhu X."/>
            <person name="Yang X."/>
            <person name="Smith J.A."/>
            <person name="Cushman J.C."/>
            <person name="Paull R.E."/>
            <person name="Yu Q."/>
        </authorList>
    </citation>
    <scope>NUCLEOTIDE SEQUENCE [LARGE SCALE GENOMIC DNA]</scope>
    <source>
        <strain evidence="12">cv. F153</strain>
    </source>
</reference>
<feature type="domain" description="Signal recognition particle SRP72 subunit RNA-binding" evidence="11">
    <location>
        <begin position="567"/>
        <end position="614"/>
    </location>
</feature>
<evidence type="ECO:0000259" key="11">
    <source>
        <dbReference type="Pfam" id="PF08492"/>
    </source>
</evidence>
<gene>
    <name evidence="13" type="primary">LOC109713096</name>
</gene>
<feature type="compositionally biased region" description="Low complexity" evidence="10">
    <location>
        <begin position="639"/>
        <end position="653"/>
    </location>
</feature>
<evidence type="ECO:0000313" key="13">
    <source>
        <dbReference type="RefSeq" id="XP_020092650.1"/>
    </source>
</evidence>
<evidence type="ECO:0000256" key="4">
    <source>
        <dbReference type="ARBA" id="ARBA00018350"/>
    </source>
</evidence>
<evidence type="ECO:0000256" key="1">
    <source>
        <dbReference type="ARBA" id="ARBA00004240"/>
    </source>
</evidence>
<dbReference type="FunFam" id="1.25.40.10:FF:000648">
    <property type="entry name" value="Signal recognition particle subunit SRP72"/>
    <property type="match status" value="1"/>
</dbReference>
<keyword evidence="5 9" id="KW-0963">Cytoplasm</keyword>
<evidence type="ECO:0000256" key="9">
    <source>
        <dbReference type="PIRNR" id="PIRNR038922"/>
    </source>
</evidence>
<dbReference type="InterPro" id="IPR026270">
    <property type="entry name" value="SRP72"/>
</dbReference>
<comment type="function">
    <text evidence="9">Component of the signal recognition particle (SRP) complex, a ribonucleoprotein complex that mediates the cotranslational targeting of secretory and membrane proteins to the endoplasmic reticulum (ER).</text>
</comment>
<evidence type="ECO:0000256" key="8">
    <source>
        <dbReference type="ARBA" id="ARBA00023274"/>
    </source>
</evidence>
<dbReference type="Gramene" id="Aco018004.1.mrna1">
    <property type="protein sequence ID" value="Aco018004.1.mrna1"/>
    <property type="gene ID" value="Aco018004.1.path1"/>
</dbReference>
<comment type="similarity">
    <text evidence="3 9">Belongs to the SRP72 family.</text>
</comment>
<evidence type="ECO:0000256" key="7">
    <source>
        <dbReference type="ARBA" id="ARBA00023135"/>
    </source>
</evidence>
<sequence length="688" mass="74968">MAPKPKPTQAKPSPPPSGGASFSASAVPLEDLFSALHRHAQSLEFDQAAKVADQVLAIAPGDEDAVRCKVVALIKSDAIDKALAAIADAGRLPIDLRFYKAYCLYRQNKLQEALDSLDGQERDSVVLQLESQILYRLGRMVACTESYEKLQRLKIDSVDLKTNIIAAMIAAGRASEVERTMDALKVKSSSSFELAYNTACSLIEKKKYAEAEQQLLSARRIGQEMLMEEDYADEEIETELAPINVQLAYVRQLLGHTQESVEAYVGIINRNIADASSLAVATNNLIALKSTKDVSDSLRKLDRLIEKSAGSKQFQLAHGLDFKLSLRQKEALYSNRVLLLLQANRIDQAEELVSALPEMFPDSVAPALLQAAVFVREKKIPKAEEILTQFAEKHPEKSKPALLALAQIAAAANHFQISADSLSKVPDIQHTPATIATLVTLKERSGDIDGALAVLDSAIQWWKNAMAEDSKLDLIMQETASFKLNHGREQEAAQLYEELVKNHQSVEALVGLISTAARTNIEKAEHYEKQLRPLAGLKGINAESLEKTGGAKYTEGGAGPHLAKAEVTEEVKKMKAKKRKRKPKYPKGFDPANPGPPPDPERWLPKRERSSYRPKRKDKRAQLRGSQGAVAGKKHDITAAASSGSFSGGASASKPAQDSAGSTKGASQNVASSEQPKASRKSKKKSRS</sequence>
<dbReference type="GO" id="GO:0043022">
    <property type="term" value="F:ribosome binding"/>
    <property type="evidence" value="ECO:0007669"/>
    <property type="project" value="TreeGrafter"/>
</dbReference>